<protein>
    <submittedName>
        <fullName evidence="1">Uncharacterized protein</fullName>
    </submittedName>
</protein>
<dbReference type="EMBL" id="CP116766">
    <property type="protein sequence ID" value="WCL70991.1"/>
    <property type="molecule type" value="Genomic_DNA"/>
</dbReference>
<evidence type="ECO:0000313" key="2">
    <source>
        <dbReference type="Proteomes" id="UP001221268"/>
    </source>
</evidence>
<reference evidence="1 2" key="1">
    <citation type="submission" date="2023-01" db="EMBL/GenBank/DDBJ databases">
        <authorList>
            <person name="Yang C."/>
        </authorList>
    </citation>
    <scope>NUCLEOTIDE SEQUENCE [LARGE SCALE GENOMIC DNA]</scope>
    <source>
        <strain evidence="1 2">ZJ106</strain>
    </source>
</reference>
<keyword evidence="2" id="KW-1185">Reference proteome</keyword>
<evidence type="ECO:0000313" key="1">
    <source>
        <dbReference type="EMBL" id="WCL70991.1"/>
    </source>
</evidence>
<organism evidence="1 2">
    <name type="scientific">Neisseria lisongii</name>
    <dbReference type="NCBI Taxonomy" id="2912188"/>
    <lineage>
        <taxon>Bacteria</taxon>
        <taxon>Pseudomonadati</taxon>
        <taxon>Pseudomonadota</taxon>
        <taxon>Betaproteobacteria</taxon>
        <taxon>Neisseriales</taxon>
        <taxon>Neisseriaceae</taxon>
        <taxon>Neisseria</taxon>
    </lineage>
</organism>
<name>A0ABY7RIE6_9NEIS</name>
<dbReference type="RefSeq" id="WP_237091551.1">
    <property type="nucleotide sequence ID" value="NZ_CP116766.1"/>
</dbReference>
<sequence>MTNFLKKRVTLRNLKPTVKQLNLYSATVDETDFSFAETRFARFGETCGFSCAETHYARFQTALM</sequence>
<dbReference type="Proteomes" id="UP001221268">
    <property type="component" value="Chromosome"/>
</dbReference>
<proteinExistence type="predicted"/>
<gene>
    <name evidence="1" type="ORF">PJU73_06405</name>
</gene>
<accession>A0ABY7RIE6</accession>